<proteinExistence type="predicted"/>
<dbReference type="RefSeq" id="WP_250874407.1">
    <property type="nucleotide sequence ID" value="NZ_JALXFV010000007.1"/>
</dbReference>
<dbReference type="Proteomes" id="UP001597187">
    <property type="component" value="Unassembled WGS sequence"/>
</dbReference>
<dbReference type="PROSITE" id="PS51257">
    <property type="entry name" value="PROKAR_LIPOPROTEIN"/>
    <property type="match status" value="1"/>
</dbReference>
<gene>
    <name evidence="1" type="ORF">ACFSBT_14415</name>
</gene>
<evidence type="ECO:0000313" key="1">
    <source>
        <dbReference type="EMBL" id="MFD1514472.1"/>
    </source>
</evidence>
<keyword evidence="2" id="KW-1185">Reference proteome</keyword>
<accession>A0ABD6AY26</accession>
<reference evidence="1 2" key="1">
    <citation type="journal article" date="2019" name="Int. J. Syst. Evol. Microbiol.">
        <title>The Global Catalogue of Microorganisms (GCM) 10K type strain sequencing project: providing services to taxonomists for standard genome sequencing and annotation.</title>
        <authorList>
            <consortium name="The Broad Institute Genomics Platform"/>
            <consortium name="The Broad Institute Genome Sequencing Center for Infectious Disease"/>
            <person name="Wu L."/>
            <person name="Ma J."/>
        </authorList>
    </citation>
    <scope>NUCLEOTIDE SEQUENCE [LARGE SCALE GENOMIC DNA]</scope>
    <source>
        <strain evidence="1 2">CGMCC 1.12563</strain>
    </source>
</reference>
<evidence type="ECO:0000313" key="2">
    <source>
        <dbReference type="Proteomes" id="UP001597187"/>
    </source>
</evidence>
<dbReference type="AlphaFoldDB" id="A0ABD6AY26"/>
<protein>
    <recommendedName>
        <fullName evidence="3">Lipoprotein</fullName>
    </recommendedName>
</protein>
<evidence type="ECO:0008006" key="3">
    <source>
        <dbReference type="Google" id="ProtNLM"/>
    </source>
</evidence>
<comment type="caution">
    <text evidence="1">The sequence shown here is derived from an EMBL/GenBank/DDBJ whole genome shotgun (WGS) entry which is preliminary data.</text>
</comment>
<name>A0ABD6AY26_9EURY</name>
<sequence>MKRRALLSLLGTTVTAGCSGVIDPLDADTDGTIKTHSEYYCYESEDLSCTATVRIGQMGNANRFVATLTNTSGPPKEYVLSEVGDEIEVTEMRQDQVLEVFAELDETTYRFTRVPSPAQRDRAITTTE</sequence>
<dbReference type="EMBL" id="JBHUDC010000007">
    <property type="protein sequence ID" value="MFD1514472.1"/>
    <property type="molecule type" value="Genomic_DNA"/>
</dbReference>
<organism evidence="1 2">
    <name type="scientific">Halomarina rubra</name>
    <dbReference type="NCBI Taxonomy" id="2071873"/>
    <lineage>
        <taxon>Archaea</taxon>
        <taxon>Methanobacteriati</taxon>
        <taxon>Methanobacteriota</taxon>
        <taxon>Stenosarchaea group</taxon>
        <taxon>Halobacteria</taxon>
        <taxon>Halobacteriales</taxon>
        <taxon>Natronomonadaceae</taxon>
        <taxon>Halomarina</taxon>
    </lineage>
</organism>